<evidence type="ECO:0000256" key="1">
    <source>
        <dbReference type="ARBA" id="ARBA00004141"/>
    </source>
</evidence>
<reference evidence="11 12" key="1">
    <citation type="journal article" date="2018" name="Gigascience">
        <title>Genomes of trombidid mites reveal novel predicted allergens and laterally-transferred genes associated with secondary metabolism.</title>
        <authorList>
            <person name="Dong X."/>
            <person name="Chaisiri K."/>
            <person name="Xia D."/>
            <person name="Armstrong S.D."/>
            <person name="Fang Y."/>
            <person name="Donnelly M.J."/>
            <person name="Kadowaki T."/>
            <person name="McGarry J.W."/>
            <person name="Darby A.C."/>
            <person name="Makepeace B.L."/>
        </authorList>
    </citation>
    <scope>NUCLEOTIDE SEQUENCE [LARGE SCALE GENOMIC DNA]</scope>
    <source>
        <strain evidence="11">UoL-UT</strain>
    </source>
</reference>
<feature type="transmembrane region" description="Helical" evidence="10">
    <location>
        <begin position="185"/>
        <end position="208"/>
    </location>
</feature>
<evidence type="ECO:0000256" key="6">
    <source>
        <dbReference type="ARBA" id="ARBA00022989"/>
    </source>
</evidence>
<comment type="caution">
    <text evidence="11">The sequence shown here is derived from an EMBL/GenBank/DDBJ whole genome shotgun (WGS) entry which is preliminary data.</text>
</comment>
<proteinExistence type="inferred from homology"/>
<evidence type="ECO:0000256" key="3">
    <source>
        <dbReference type="ARBA" id="ARBA00022679"/>
    </source>
</evidence>
<protein>
    <recommendedName>
        <fullName evidence="10">Elongation of very long chain fatty acids protein</fullName>
        <ecNumber evidence="10">2.3.1.199</ecNumber>
    </recommendedName>
    <alternativeName>
        <fullName evidence="10">Very-long-chain 3-oxoacyl-CoA synthase</fullName>
    </alternativeName>
</protein>
<feature type="transmembrane region" description="Helical" evidence="10">
    <location>
        <begin position="252"/>
        <end position="271"/>
    </location>
</feature>
<evidence type="ECO:0000256" key="5">
    <source>
        <dbReference type="ARBA" id="ARBA00022832"/>
    </source>
</evidence>
<evidence type="ECO:0000313" key="11">
    <source>
        <dbReference type="EMBL" id="RWS23005.1"/>
    </source>
</evidence>
<dbReference type="VEuPathDB" id="VectorBase:LDEU009035"/>
<dbReference type="GO" id="GO:0034625">
    <property type="term" value="P:fatty acid elongation, monounsaturated fatty acid"/>
    <property type="evidence" value="ECO:0007669"/>
    <property type="project" value="TreeGrafter"/>
</dbReference>
<comment type="subcellular location">
    <subcellularLocation>
        <location evidence="1">Membrane</location>
        <topology evidence="1">Multi-pass membrane protein</topology>
    </subcellularLocation>
</comment>
<dbReference type="AlphaFoldDB" id="A0A443S6G6"/>
<evidence type="ECO:0000256" key="9">
    <source>
        <dbReference type="ARBA" id="ARBA00023160"/>
    </source>
</evidence>
<organism evidence="11 12">
    <name type="scientific">Leptotrombidium deliense</name>
    <dbReference type="NCBI Taxonomy" id="299467"/>
    <lineage>
        <taxon>Eukaryota</taxon>
        <taxon>Metazoa</taxon>
        <taxon>Ecdysozoa</taxon>
        <taxon>Arthropoda</taxon>
        <taxon>Chelicerata</taxon>
        <taxon>Arachnida</taxon>
        <taxon>Acari</taxon>
        <taxon>Acariformes</taxon>
        <taxon>Trombidiformes</taxon>
        <taxon>Prostigmata</taxon>
        <taxon>Anystina</taxon>
        <taxon>Parasitengona</taxon>
        <taxon>Trombiculoidea</taxon>
        <taxon>Trombiculidae</taxon>
        <taxon>Leptotrombidium</taxon>
    </lineage>
</organism>
<keyword evidence="8 10" id="KW-0472">Membrane</keyword>
<evidence type="ECO:0000256" key="10">
    <source>
        <dbReference type="RuleBase" id="RU361115"/>
    </source>
</evidence>
<dbReference type="GO" id="GO:0030148">
    <property type="term" value="P:sphingolipid biosynthetic process"/>
    <property type="evidence" value="ECO:0007669"/>
    <property type="project" value="TreeGrafter"/>
</dbReference>
<dbReference type="InterPro" id="IPR002076">
    <property type="entry name" value="ELO_fam"/>
</dbReference>
<dbReference type="GO" id="GO:0005789">
    <property type="term" value="C:endoplasmic reticulum membrane"/>
    <property type="evidence" value="ECO:0007669"/>
    <property type="project" value="TreeGrafter"/>
</dbReference>
<keyword evidence="12" id="KW-1185">Reference proteome</keyword>
<evidence type="ECO:0000256" key="2">
    <source>
        <dbReference type="ARBA" id="ARBA00022516"/>
    </source>
</evidence>
<dbReference type="GO" id="GO:0034626">
    <property type="term" value="P:fatty acid elongation, polyunsaturated fatty acid"/>
    <property type="evidence" value="ECO:0007669"/>
    <property type="project" value="TreeGrafter"/>
</dbReference>
<dbReference type="Pfam" id="PF01151">
    <property type="entry name" value="ELO"/>
    <property type="match status" value="1"/>
</dbReference>
<keyword evidence="5 10" id="KW-0276">Fatty acid metabolism</keyword>
<dbReference type="GO" id="GO:0042761">
    <property type="term" value="P:very long-chain fatty acid biosynthetic process"/>
    <property type="evidence" value="ECO:0007669"/>
    <property type="project" value="TreeGrafter"/>
</dbReference>
<dbReference type="OrthoDB" id="434092at2759"/>
<gene>
    <name evidence="11" type="ORF">B4U80_00896</name>
</gene>
<dbReference type="PANTHER" id="PTHR11157:SF69">
    <property type="entry name" value="ELONGATION OF VERY LONG CHAIN FATTY ACIDS PROTEIN 7"/>
    <property type="match status" value="1"/>
</dbReference>
<feature type="transmembrane region" description="Helical" evidence="10">
    <location>
        <begin position="162"/>
        <end position="179"/>
    </location>
</feature>
<dbReference type="PANTHER" id="PTHR11157">
    <property type="entry name" value="FATTY ACID ACYL TRANSFERASE-RELATED"/>
    <property type="match status" value="1"/>
</dbReference>
<evidence type="ECO:0000256" key="4">
    <source>
        <dbReference type="ARBA" id="ARBA00022692"/>
    </source>
</evidence>
<feature type="transmembrane region" description="Helical" evidence="10">
    <location>
        <begin position="77"/>
        <end position="97"/>
    </location>
</feature>
<comment type="catalytic activity">
    <reaction evidence="10">
        <text>a very-long-chain acyl-CoA + malonyl-CoA + H(+) = a very-long-chain 3-oxoacyl-CoA + CO2 + CoA</text>
        <dbReference type="Rhea" id="RHEA:32727"/>
        <dbReference type="ChEBI" id="CHEBI:15378"/>
        <dbReference type="ChEBI" id="CHEBI:16526"/>
        <dbReference type="ChEBI" id="CHEBI:57287"/>
        <dbReference type="ChEBI" id="CHEBI:57384"/>
        <dbReference type="ChEBI" id="CHEBI:90725"/>
        <dbReference type="ChEBI" id="CHEBI:90736"/>
        <dbReference type="EC" id="2.3.1.199"/>
    </reaction>
</comment>
<feature type="transmembrane region" description="Helical" evidence="10">
    <location>
        <begin position="220"/>
        <end position="240"/>
    </location>
</feature>
<keyword evidence="7 10" id="KW-0443">Lipid metabolism</keyword>
<comment type="similarity">
    <text evidence="10">Belongs to the ELO family.</text>
</comment>
<accession>A0A443S6G6</accession>
<dbReference type="STRING" id="299467.A0A443S6G6"/>
<evidence type="ECO:0000256" key="7">
    <source>
        <dbReference type="ARBA" id="ARBA00023098"/>
    </source>
</evidence>
<dbReference type="GO" id="GO:0019367">
    <property type="term" value="P:fatty acid elongation, saturated fatty acid"/>
    <property type="evidence" value="ECO:0007669"/>
    <property type="project" value="TreeGrafter"/>
</dbReference>
<feature type="transmembrane region" description="Helical" evidence="10">
    <location>
        <begin position="130"/>
        <end position="150"/>
    </location>
</feature>
<sequence length="281" mass="33064">MNSANMQNASTQFTTEAIAFVRYLYFDFWKEKGDKRVEEYPFMNGGPWSMLTTIIFYIYLVKSLGPELMKNRKPFNLRSLMVFYNFLMVAFSAWMFAKGCSLTNFGLNLWCCQEVDYTSTTGAAVELIEMGWVFFVTKFIEFIDTFFFVLRKKQNQVTHLHVIHHSLVPISVWIGLKFAPGGNNAMFPLLNSFVHTIMYFYYGLSAIGPQMQPYLRWKRYLTSIQMLQFVIVIIYGLRALVMYDCEFPKSFLLLNLSNAILFLILFQSFYMRSYIKKQHIQ</sequence>
<dbReference type="GO" id="GO:0009922">
    <property type="term" value="F:fatty acid elongase activity"/>
    <property type="evidence" value="ECO:0007669"/>
    <property type="project" value="UniProtKB-EC"/>
</dbReference>
<evidence type="ECO:0000256" key="8">
    <source>
        <dbReference type="ARBA" id="ARBA00023136"/>
    </source>
</evidence>
<name>A0A443S6G6_9ACAR</name>
<feature type="transmembrane region" description="Helical" evidence="10">
    <location>
        <begin position="48"/>
        <end position="65"/>
    </location>
</feature>
<dbReference type="Proteomes" id="UP000288716">
    <property type="component" value="Unassembled WGS sequence"/>
</dbReference>
<keyword evidence="9 10" id="KW-0275">Fatty acid biosynthesis</keyword>
<keyword evidence="6 10" id="KW-1133">Transmembrane helix</keyword>
<dbReference type="EMBL" id="NCKV01007358">
    <property type="protein sequence ID" value="RWS23005.1"/>
    <property type="molecule type" value="Genomic_DNA"/>
</dbReference>
<dbReference type="EC" id="2.3.1.199" evidence="10"/>
<keyword evidence="4 10" id="KW-0812">Transmembrane</keyword>
<keyword evidence="2 10" id="KW-0444">Lipid biosynthesis</keyword>
<evidence type="ECO:0000313" key="12">
    <source>
        <dbReference type="Proteomes" id="UP000288716"/>
    </source>
</evidence>
<keyword evidence="3 10" id="KW-0808">Transferase</keyword>